<dbReference type="STRING" id="461836.A0A0L0DHD6"/>
<dbReference type="GeneID" id="25566362"/>
<name>A0A0L0DHD6_THETB</name>
<dbReference type="EMBL" id="GL349468">
    <property type="protein sequence ID" value="KNC51546.1"/>
    <property type="molecule type" value="Genomic_DNA"/>
</dbReference>
<reference evidence="2 3" key="1">
    <citation type="submission" date="2010-05" db="EMBL/GenBank/DDBJ databases">
        <title>The Genome Sequence of Thecamonas trahens ATCC 50062.</title>
        <authorList>
            <consortium name="The Broad Institute Genome Sequencing Platform"/>
            <person name="Russ C."/>
            <person name="Cuomo C."/>
            <person name="Shea T."/>
            <person name="Young S.K."/>
            <person name="Zeng Q."/>
            <person name="Koehrsen M."/>
            <person name="Haas B."/>
            <person name="Borodovsky M."/>
            <person name="Guigo R."/>
            <person name="Alvarado L."/>
            <person name="Berlin A."/>
            <person name="Bochicchio J."/>
            <person name="Borenstein D."/>
            <person name="Chapman S."/>
            <person name="Chen Z."/>
            <person name="Freedman E."/>
            <person name="Gellesch M."/>
            <person name="Goldberg J."/>
            <person name="Griggs A."/>
            <person name="Gujja S."/>
            <person name="Heilman E."/>
            <person name="Heiman D."/>
            <person name="Hepburn T."/>
            <person name="Howarth C."/>
            <person name="Jen D."/>
            <person name="Larson L."/>
            <person name="Mehta T."/>
            <person name="Park D."/>
            <person name="Pearson M."/>
            <person name="Roberts A."/>
            <person name="Saif S."/>
            <person name="Shenoy N."/>
            <person name="Sisk P."/>
            <person name="Stolte C."/>
            <person name="Sykes S."/>
            <person name="Thomson T."/>
            <person name="Walk T."/>
            <person name="White J."/>
            <person name="Yandava C."/>
            <person name="Burger G."/>
            <person name="Gray M.W."/>
            <person name="Holland P.W.H."/>
            <person name="King N."/>
            <person name="Lang F.B.F."/>
            <person name="Roger A.J."/>
            <person name="Ruiz-Trillo I."/>
            <person name="Lander E."/>
            <person name="Nusbaum C."/>
        </authorList>
    </citation>
    <scope>NUCLEOTIDE SEQUENCE [LARGE SCALE GENOMIC DNA]</scope>
    <source>
        <strain evidence="2 3">ATCC 50062</strain>
    </source>
</reference>
<evidence type="ECO:0000313" key="3">
    <source>
        <dbReference type="Proteomes" id="UP000054408"/>
    </source>
</evidence>
<dbReference type="Proteomes" id="UP000054408">
    <property type="component" value="Unassembled WGS sequence"/>
</dbReference>
<evidence type="ECO:0000256" key="1">
    <source>
        <dbReference type="SAM" id="MobiDB-lite"/>
    </source>
</evidence>
<dbReference type="PANTHER" id="PTHR24110:SF3">
    <property type="entry name" value="CENTROSOMAL PROTEIN OF 78 KDA"/>
    <property type="match status" value="1"/>
</dbReference>
<accession>A0A0L0DHD6</accession>
<dbReference type="AlphaFoldDB" id="A0A0L0DHD6"/>
<dbReference type="SUPFAM" id="SSF52047">
    <property type="entry name" value="RNI-like"/>
    <property type="match status" value="1"/>
</dbReference>
<proteinExistence type="predicted"/>
<dbReference type="InterPro" id="IPR032675">
    <property type="entry name" value="LRR_dom_sf"/>
</dbReference>
<dbReference type="Gene3D" id="3.80.10.10">
    <property type="entry name" value="Ribonuclease Inhibitor"/>
    <property type="match status" value="1"/>
</dbReference>
<dbReference type="SMART" id="SM00368">
    <property type="entry name" value="LRR_RI"/>
    <property type="match status" value="5"/>
</dbReference>
<feature type="region of interest" description="Disordered" evidence="1">
    <location>
        <begin position="106"/>
        <end position="132"/>
    </location>
</feature>
<gene>
    <name evidence="2" type="ORF">AMSG_07446</name>
</gene>
<dbReference type="OMA" id="CDARSAQ"/>
<sequence length="540" mass="57777">MMKKRAERGGGVAFGPPLPSNGVFAALRPHATVTVTGSTRLPPGHRAALIATLPKHHGLTAFHYAGEHRRVEAVSAARAAAYDALMENPDATYDPDVDWWRAPPRRSVADGAARQGAPQTRSLRRTRHGATRNAKTTAFERALVDALRVHVAASHNLVRLSFEGTKLGPDALAKLAAGITDNRGSLERLSLAATGLTDDGMLNWVAPALARSPSIRVVDLSANALGEAGAKRLGLLLHAQSQARHAQVWETSLRDEPGLPSSHAPGILRLTLAFNRVTGVGAAALAAGLRDDQWFEHLDLRYNRVTQIGVDAFNLVVPSTCLADLALDGNAPDLDCHTVDALAATLVDNATRAEARLQRALAGPPASSRPHFDASPTRQRDPVVEALFYESSPAPARSPPTSPRRAARPRSSAAARARATEARAERKRVKALVTSLHQRLDDQDRERAAERAQLEQTQLLVRSLAATGGLPRHRPSGQSSASSPYLHSIRSSLASADASLLANREQMMDLLESTVEGFHTFLDNLGAALTEEASDAPRGY</sequence>
<evidence type="ECO:0000313" key="2">
    <source>
        <dbReference type="EMBL" id="KNC51546.1"/>
    </source>
</evidence>
<organism evidence="2 3">
    <name type="scientific">Thecamonas trahens ATCC 50062</name>
    <dbReference type="NCBI Taxonomy" id="461836"/>
    <lineage>
        <taxon>Eukaryota</taxon>
        <taxon>Apusozoa</taxon>
        <taxon>Apusomonadida</taxon>
        <taxon>Apusomonadidae</taxon>
        <taxon>Thecamonas</taxon>
    </lineage>
</organism>
<dbReference type="PANTHER" id="PTHR24110">
    <property type="entry name" value="CENTROSOMAL PROTEIN OF 78 KDA"/>
    <property type="match status" value="1"/>
</dbReference>
<protein>
    <submittedName>
        <fullName evidence="2">Uncharacterized protein</fullName>
    </submittedName>
</protein>
<dbReference type="RefSeq" id="XP_013755948.1">
    <property type="nucleotide sequence ID" value="XM_013900494.1"/>
</dbReference>
<feature type="region of interest" description="Disordered" evidence="1">
    <location>
        <begin position="389"/>
        <end position="428"/>
    </location>
</feature>
<dbReference type="eggNOG" id="KOG4308">
    <property type="taxonomic scope" value="Eukaryota"/>
</dbReference>
<keyword evidence="3" id="KW-1185">Reference proteome</keyword>
<feature type="region of interest" description="Disordered" evidence="1">
    <location>
        <begin position="360"/>
        <end position="379"/>
    </location>
</feature>